<sequence>MWACGCLLYEMLTGRMLFGEARLGRLVTITSSYRAAIAANAGSSASTTREPSRNAAVPELAVDEFRGEPAVRGAEGAARADDRTR</sequence>
<evidence type="ECO:0000313" key="1">
    <source>
        <dbReference type="EMBL" id="EPY15330.1"/>
    </source>
</evidence>
<reference evidence="1 2" key="1">
    <citation type="journal article" date="2013" name="PLoS ONE">
        <title>Predicting the Proteins of Angomonas deanei, Strigomonas culicis and Their Respective Endosymbionts Reveals New Aspects of the Trypanosomatidae Family.</title>
        <authorList>
            <person name="Motta M.C."/>
            <person name="Martins A.C."/>
            <person name="de Souza S.S."/>
            <person name="Catta-Preta C.M."/>
            <person name="Silva R."/>
            <person name="Klein C.C."/>
            <person name="de Almeida L.G."/>
            <person name="de Lima Cunha O."/>
            <person name="Ciapina L.P."/>
            <person name="Brocchi M."/>
            <person name="Colabardini A.C."/>
            <person name="de Araujo Lima B."/>
            <person name="Machado C.R."/>
            <person name="de Almeida Soares C.M."/>
            <person name="Probst C.M."/>
            <person name="de Menezes C.B."/>
            <person name="Thompson C.E."/>
            <person name="Bartholomeu D.C."/>
            <person name="Gradia D.F."/>
            <person name="Pavoni D.P."/>
            <person name="Grisard E.C."/>
            <person name="Fantinatti-Garboggini F."/>
            <person name="Marchini F.K."/>
            <person name="Rodrigues-Luiz G.F."/>
            <person name="Wagner G."/>
            <person name="Goldman G.H."/>
            <person name="Fietto J.L."/>
            <person name="Elias M.C."/>
            <person name="Goldman M.H."/>
            <person name="Sagot M.F."/>
            <person name="Pereira M."/>
            <person name="Stoco P.H."/>
            <person name="de Mendonca-Neto R.P."/>
            <person name="Teixeira S.M."/>
            <person name="Maciel T.E."/>
            <person name="de Oliveira Mendes T.A."/>
            <person name="Urmenyi T.P."/>
            <person name="de Souza W."/>
            <person name="Schenkman S."/>
            <person name="de Vasconcelos A.T."/>
        </authorList>
    </citation>
    <scope>NUCLEOTIDE SEQUENCE [LARGE SCALE GENOMIC DNA]</scope>
</reference>
<comment type="caution">
    <text evidence="1">The sequence shown here is derived from an EMBL/GenBank/DDBJ whole genome shotgun (WGS) entry which is preliminary data.</text>
</comment>
<dbReference type="EMBL" id="ATMH01012200">
    <property type="protein sequence ID" value="EPY15330.1"/>
    <property type="molecule type" value="Genomic_DNA"/>
</dbReference>
<accession>S9UXQ4</accession>
<dbReference type="SUPFAM" id="SSF56112">
    <property type="entry name" value="Protein kinase-like (PK-like)"/>
    <property type="match status" value="1"/>
</dbReference>
<dbReference type="Proteomes" id="UP000015354">
    <property type="component" value="Unassembled WGS sequence"/>
</dbReference>
<evidence type="ECO:0000313" key="2">
    <source>
        <dbReference type="Proteomes" id="UP000015354"/>
    </source>
</evidence>
<keyword evidence="2" id="KW-1185">Reference proteome</keyword>
<dbReference type="InterPro" id="IPR011009">
    <property type="entry name" value="Kinase-like_dom_sf"/>
</dbReference>
<dbReference type="OrthoDB" id="273310at2759"/>
<evidence type="ECO:0008006" key="3">
    <source>
        <dbReference type="Google" id="ProtNLM"/>
    </source>
</evidence>
<dbReference type="Gene3D" id="1.10.510.10">
    <property type="entry name" value="Transferase(Phosphotransferase) domain 1"/>
    <property type="match status" value="1"/>
</dbReference>
<protein>
    <recommendedName>
        <fullName evidence="3">Protein kinase domain-containing protein</fullName>
    </recommendedName>
</protein>
<proteinExistence type="predicted"/>
<gene>
    <name evidence="1" type="ORF">STCU_12111</name>
</gene>
<name>S9UXQ4_9TRYP</name>
<organism evidence="1 2">
    <name type="scientific">Strigomonas culicis</name>
    <dbReference type="NCBI Taxonomy" id="28005"/>
    <lineage>
        <taxon>Eukaryota</taxon>
        <taxon>Discoba</taxon>
        <taxon>Euglenozoa</taxon>
        <taxon>Kinetoplastea</taxon>
        <taxon>Metakinetoplastina</taxon>
        <taxon>Trypanosomatida</taxon>
        <taxon>Trypanosomatidae</taxon>
        <taxon>Strigomonadinae</taxon>
        <taxon>Strigomonas</taxon>
    </lineage>
</organism>
<dbReference type="AlphaFoldDB" id="S9UXQ4"/>